<dbReference type="PIRSF" id="PIRSF000446">
    <property type="entry name" value="Mct"/>
    <property type="match status" value="1"/>
</dbReference>
<organism evidence="7 8">
    <name type="scientific">Ruminococcus champanellensis (strain DSM 18848 / JCM 17042 / KCTC 15320 / 18P13)</name>
    <dbReference type="NCBI Taxonomy" id="213810"/>
    <lineage>
        <taxon>Bacteria</taxon>
        <taxon>Bacillati</taxon>
        <taxon>Bacillota</taxon>
        <taxon>Clostridia</taxon>
        <taxon>Eubacteriales</taxon>
        <taxon>Oscillospiraceae</taxon>
        <taxon>Ruminococcus</taxon>
    </lineage>
</organism>
<comment type="catalytic activity">
    <reaction evidence="3 4">
        <text>holo-[ACP] + malonyl-CoA = malonyl-[ACP] + CoA</text>
        <dbReference type="Rhea" id="RHEA:41792"/>
        <dbReference type="Rhea" id="RHEA-COMP:9623"/>
        <dbReference type="Rhea" id="RHEA-COMP:9685"/>
        <dbReference type="ChEBI" id="CHEBI:57287"/>
        <dbReference type="ChEBI" id="CHEBI:57384"/>
        <dbReference type="ChEBI" id="CHEBI:64479"/>
        <dbReference type="ChEBI" id="CHEBI:78449"/>
        <dbReference type="EC" id="2.3.1.39"/>
    </reaction>
</comment>
<dbReference type="PATRIC" id="fig|213810.4.peg.2251"/>
<dbReference type="InterPro" id="IPR024925">
    <property type="entry name" value="Malonyl_CoA-ACP_transAc"/>
</dbReference>
<comment type="similarity">
    <text evidence="4">Belongs to the fabD family.</text>
</comment>
<evidence type="ECO:0000313" key="8">
    <source>
        <dbReference type="Proteomes" id="UP000007054"/>
    </source>
</evidence>
<dbReference type="Gene3D" id="3.40.366.10">
    <property type="entry name" value="Malonyl-Coenzyme A Acyl Carrier Protein, domain 2"/>
    <property type="match status" value="1"/>
</dbReference>
<sequence length="309" mass="32600">MKNVLLFTGQGSQFSGMGAALAAMLPEASAIYEAGSDILGFDLKKMCLEGEDAVLAETCHAQPAIYATELICLEALKARGIACEGVCGHSLGEYAAMTACGMLTAENGFRALKIRAQAMDEAAKSQDSGMYAILRMPAERIGEICAQTPGYVVPVNFNSPAQTVIAGERQAVDAAAKACAAEKARAVPLAVAAAFHSKLMQPAADAIAAAFTAIPFAPPTVPFYTNLTGEPLAEGTDMAQYCAKHCVSPVRFAQELQNLHAAGFDTYIELGPKKVLTSFVKQTLKDVDMHTVTDPDSLEETVTCLKHTD</sequence>
<dbReference type="SMART" id="SM00827">
    <property type="entry name" value="PKS_AT"/>
    <property type="match status" value="1"/>
</dbReference>
<evidence type="ECO:0000256" key="2">
    <source>
        <dbReference type="ARBA" id="ARBA00023315"/>
    </source>
</evidence>
<evidence type="ECO:0000256" key="3">
    <source>
        <dbReference type="ARBA" id="ARBA00048462"/>
    </source>
</evidence>
<dbReference type="KEGG" id="rch:RUM_23600"/>
<dbReference type="InterPro" id="IPR016036">
    <property type="entry name" value="Malonyl_transacylase_ACP-bd"/>
</dbReference>
<dbReference type="InterPro" id="IPR001227">
    <property type="entry name" value="Ac_transferase_dom_sf"/>
</dbReference>
<dbReference type="HOGENOM" id="CLU_030558_1_1_9"/>
<dbReference type="SUPFAM" id="SSF52151">
    <property type="entry name" value="FabD/lysophospholipase-like"/>
    <property type="match status" value="1"/>
</dbReference>
<proteinExistence type="inferred from homology"/>
<dbReference type="InterPro" id="IPR050858">
    <property type="entry name" value="Mal-CoA-ACP_Trans/PKS_FabD"/>
</dbReference>
<keyword evidence="1 4" id="KW-0808">Transferase</keyword>
<dbReference type="Proteomes" id="UP000007054">
    <property type="component" value="Chromosome"/>
</dbReference>
<reference evidence="7 8" key="1">
    <citation type="submission" date="2010-03" db="EMBL/GenBank/DDBJ databases">
        <title>The genome sequence of Ruminococcus sp. 18P13.</title>
        <authorList>
            <consortium name="metaHIT consortium -- http://www.metahit.eu/"/>
            <person name="Pajon A."/>
            <person name="Turner K."/>
            <person name="Parkhill J."/>
            <person name="Bernalier A."/>
        </authorList>
    </citation>
    <scope>NUCLEOTIDE SEQUENCE [LARGE SCALE GENOMIC DNA]</scope>
    <source>
        <strain evidence="8">DSM 18848 / JCM 17042 / 18P13</strain>
    </source>
</reference>
<feature type="domain" description="Malonyl-CoA:ACP transacylase (MAT)" evidence="6">
    <location>
        <begin position="6"/>
        <end position="307"/>
    </location>
</feature>
<feature type="active site" evidence="5">
    <location>
        <position position="196"/>
    </location>
</feature>
<dbReference type="GeneID" id="83157003"/>
<dbReference type="SUPFAM" id="SSF55048">
    <property type="entry name" value="Probable ACP-binding domain of malonyl-CoA ACP transacylase"/>
    <property type="match status" value="1"/>
</dbReference>
<dbReference type="RefSeq" id="WP_015559257.1">
    <property type="nucleotide sequence ID" value="NC_021039.1"/>
</dbReference>
<name>D4LFF6_RUMC1</name>
<keyword evidence="2 4" id="KW-0012">Acyltransferase</keyword>
<dbReference type="EMBL" id="FP929052">
    <property type="protein sequence ID" value="CBL18351.1"/>
    <property type="molecule type" value="Genomic_DNA"/>
</dbReference>
<dbReference type="AlphaFoldDB" id="D4LFF6"/>
<evidence type="ECO:0000256" key="5">
    <source>
        <dbReference type="PIRSR" id="PIRSR000446-1"/>
    </source>
</evidence>
<dbReference type="BioCyc" id="RCHA213810:RUM_RS11480-MONOMER"/>
<keyword evidence="8" id="KW-1185">Reference proteome</keyword>
<dbReference type="GO" id="GO:0005829">
    <property type="term" value="C:cytosol"/>
    <property type="evidence" value="ECO:0007669"/>
    <property type="project" value="TreeGrafter"/>
</dbReference>
<dbReference type="PANTHER" id="PTHR42681:SF1">
    <property type="entry name" value="MALONYL-COA-ACYL CARRIER PROTEIN TRANSACYLASE, MITOCHONDRIAL"/>
    <property type="match status" value="1"/>
</dbReference>
<dbReference type="Pfam" id="PF00698">
    <property type="entry name" value="Acyl_transf_1"/>
    <property type="match status" value="1"/>
</dbReference>
<evidence type="ECO:0000256" key="1">
    <source>
        <dbReference type="ARBA" id="ARBA00022679"/>
    </source>
</evidence>
<dbReference type="GO" id="GO:0006633">
    <property type="term" value="P:fatty acid biosynthetic process"/>
    <property type="evidence" value="ECO:0007669"/>
    <property type="project" value="TreeGrafter"/>
</dbReference>
<dbReference type="Gene3D" id="3.30.70.250">
    <property type="entry name" value="Malonyl-CoA ACP transacylase, ACP-binding"/>
    <property type="match status" value="1"/>
</dbReference>
<evidence type="ECO:0000259" key="6">
    <source>
        <dbReference type="SMART" id="SM00827"/>
    </source>
</evidence>
<dbReference type="InterPro" id="IPR014043">
    <property type="entry name" value="Acyl_transferase_dom"/>
</dbReference>
<dbReference type="PANTHER" id="PTHR42681">
    <property type="entry name" value="MALONYL-COA-ACYL CARRIER PROTEIN TRANSACYLASE, MITOCHONDRIAL"/>
    <property type="match status" value="1"/>
</dbReference>
<dbReference type="GO" id="GO:0004314">
    <property type="term" value="F:[acyl-carrier-protein] S-malonyltransferase activity"/>
    <property type="evidence" value="ECO:0007669"/>
    <property type="project" value="UniProtKB-EC"/>
</dbReference>
<accession>D4LFF6</accession>
<protein>
    <recommendedName>
        <fullName evidence="4">Malonyl CoA-acyl carrier protein transacylase</fullName>
        <ecNumber evidence="4">2.3.1.39</ecNumber>
    </recommendedName>
</protein>
<dbReference type="EC" id="2.3.1.39" evidence="4"/>
<evidence type="ECO:0000313" key="7">
    <source>
        <dbReference type="EMBL" id="CBL18351.1"/>
    </source>
</evidence>
<dbReference type="STRING" id="213810.RUM_23600"/>
<feature type="active site" evidence="5">
    <location>
        <position position="90"/>
    </location>
</feature>
<evidence type="ECO:0000256" key="4">
    <source>
        <dbReference type="PIRNR" id="PIRNR000446"/>
    </source>
</evidence>
<gene>
    <name evidence="7" type="ordered locus">RUM_23600</name>
</gene>
<dbReference type="InterPro" id="IPR016035">
    <property type="entry name" value="Acyl_Trfase/lysoPLipase"/>
</dbReference>